<reference evidence="2" key="1">
    <citation type="submission" date="2022-11" db="UniProtKB">
        <authorList>
            <consortium name="WormBaseParasite"/>
        </authorList>
    </citation>
    <scope>IDENTIFICATION</scope>
</reference>
<dbReference type="Proteomes" id="UP000887572">
    <property type="component" value="Unplaced"/>
</dbReference>
<keyword evidence="1" id="KW-1185">Reference proteome</keyword>
<organism evidence="1 2">
    <name type="scientific">Globodera rostochiensis</name>
    <name type="common">Golden nematode worm</name>
    <name type="synonym">Heterodera rostochiensis</name>
    <dbReference type="NCBI Taxonomy" id="31243"/>
    <lineage>
        <taxon>Eukaryota</taxon>
        <taxon>Metazoa</taxon>
        <taxon>Ecdysozoa</taxon>
        <taxon>Nematoda</taxon>
        <taxon>Chromadorea</taxon>
        <taxon>Rhabditida</taxon>
        <taxon>Tylenchina</taxon>
        <taxon>Tylenchomorpha</taxon>
        <taxon>Tylenchoidea</taxon>
        <taxon>Heteroderidae</taxon>
        <taxon>Heteroderinae</taxon>
        <taxon>Globodera</taxon>
    </lineage>
</organism>
<dbReference type="AlphaFoldDB" id="A0A914HDD5"/>
<protein>
    <submittedName>
        <fullName evidence="2">Galectin</fullName>
    </submittedName>
</protein>
<evidence type="ECO:0000313" key="1">
    <source>
        <dbReference type="Proteomes" id="UP000887572"/>
    </source>
</evidence>
<proteinExistence type="predicted"/>
<dbReference type="Gene3D" id="2.60.120.200">
    <property type="match status" value="1"/>
</dbReference>
<sequence length="218" mass="25136">MFGQQNYKLQEQELTPWKRIPNIQQGTKVIFQVKLHSIEDGFRISFLHNRIQSSKAGDSIGAGIEIINVQPKDSVIVPEYYVVKRKLHSGGQKYQLDKQHKFKAQNAYEFVIVVHSNKYEIILNNNCLNHNATLPFWATNFVAIDGNVTLLANPEVVPPKCKRHTNELSSRRMITIRHEHYSRMTNSSVSPGGLSTDRYYAQIGQRNKIVLMESWPWT</sequence>
<accession>A0A914HDD5</accession>
<evidence type="ECO:0000313" key="2">
    <source>
        <dbReference type="WBParaSite" id="Gr19_v10_g16087.t1"/>
    </source>
</evidence>
<name>A0A914HDD5_GLORO</name>
<dbReference type="WBParaSite" id="Gr19_v10_g16087.t1">
    <property type="protein sequence ID" value="Gr19_v10_g16087.t1"/>
    <property type="gene ID" value="Gr19_v10_g16087"/>
</dbReference>